<evidence type="ECO:0000313" key="5">
    <source>
        <dbReference type="EMBL" id="MBT0654082.1"/>
    </source>
</evidence>
<keyword evidence="6" id="KW-1185">Reference proteome</keyword>
<reference evidence="5 6" key="1">
    <citation type="submission" date="2021-05" db="EMBL/GenBank/DDBJ databases">
        <title>The draft genome of Geobacter luticola JCM 17780.</title>
        <authorList>
            <person name="Xu Z."/>
            <person name="Masuda Y."/>
            <person name="Itoh H."/>
            <person name="Senoo K."/>
        </authorList>
    </citation>
    <scope>NUCLEOTIDE SEQUENCE [LARGE SCALE GENOMIC DNA]</scope>
    <source>
        <strain evidence="5 6">JCM 17780</strain>
    </source>
</reference>
<keyword evidence="4" id="KW-0131">Cell cycle</keyword>
<evidence type="ECO:0000313" key="6">
    <source>
        <dbReference type="Proteomes" id="UP000756860"/>
    </source>
</evidence>
<comment type="caution">
    <text evidence="5">The sequence shown here is derived from an EMBL/GenBank/DDBJ whole genome shotgun (WGS) entry which is preliminary data.</text>
</comment>
<keyword evidence="2" id="KW-0132">Cell division</keyword>
<evidence type="ECO:0000256" key="3">
    <source>
        <dbReference type="ARBA" id="ARBA00022829"/>
    </source>
</evidence>
<protein>
    <submittedName>
        <fullName evidence="5">SMC-Scp complex subunit ScpB</fullName>
    </submittedName>
</protein>
<dbReference type="PIRSF" id="PIRSF019345">
    <property type="entry name" value="ScpB"/>
    <property type="match status" value="1"/>
</dbReference>
<evidence type="ECO:0000256" key="2">
    <source>
        <dbReference type="ARBA" id="ARBA00022618"/>
    </source>
</evidence>
<dbReference type="InterPro" id="IPR005234">
    <property type="entry name" value="ScpB_csome_segregation"/>
</dbReference>
<gene>
    <name evidence="5" type="primary">scpB</name>
    <name evidence="5" type="ORF">KI810_13530</name>
</gene>
<keyword evidence="3" id="KW-0159">Chromosome partition</keyword>
<dbReference type="PANTHER" id="PTHR34298:SF2">
    <property type="entry name" value="SEGREGATION AND CONDENSATION PROTEIN B"/>
    <property type="match status" value="1"/>
</dbReference>
<dbReference type="EMBL" id="JAHCVK010000007">
    <property type="protein sequence ID" value="MBT0654082.1"/>
    <property type="molecule type" value="Genomic_DNA"/>
</dbReference>
<evidence type="ECO:0000256" key="4">
    <source>
        <dbReference type="ARBA" id="ARBA00023306"/>
    </source>
</evidence>
<dbReference type="SUPFAM" id="SSF46785">
    <property type="entry name" value="Winged helix' DNA-binding domain"/>
    <property type="match status" value="2"/>
</dbReference>
<organism evidence="5 6">
    <name type="scientific">Geomobilimonas luticola</name>
    <dbReference type="NCBI Taxonomy" id="1114878"/>
    <lineage>
        <taxon>Bacteria</taxon>
        <taxon>Pseudomonadati</taxon>
        <taxon>Thermodesulfobacteriota</taxon>
        <taxon>Desulfuromonadia</taxon>
        <taxon>Geobacterales</taxon>
        <taxon>Geobacteraceae</taxon>
        <taxon>Geomobilimonas</taxon>
    </lineage>
</organism>
<accession>A0ABS5SFE8</accession>
<name>A0ABS5SFE8_9BACT</name>
<keyword evidence="1" id="KW-0963">Cytoplasm</keyword>
<dbReference type="Pfam" id="PF04079">
    <property type="entry name" value="SMC_ScpB"/>
    <property type="match status" value="1"/>
</dbReference>
<dbReference type="PANTHER" id="PTHR34298">
    <property type="entry name" value="SEGREGATION AND CONDENSATION PROTEIN B"/>
    <property type="match status" value="1"/>
</dbReference>
<proteinExistence type="predicted"/>
<dbReference type="Gene3D" id="1.10.10.10">
    <property type="entry name" value="Winged helix-like DNA-binding domain superfamily/Winged helix DNA-binding domain"/>
    <property type="match status" value="2"/>
</dbReference>
<dbReference type="Proteomes" id="UP000756860">
    <property type="component" value="Unassembled WGS sequence"/>
</dbReference>
<dbReference type="InterPro" id="IPR036388">
    <property type="entry name" value="WH-like_DNA-bd_sf"/>
</dbReference>
<dbReference type="NCBIfam" id="TIGR00281">
    <property type="entry name" value="SMC-Scp complex subunit ScpB"/>
    <property type="match status" value="1"/>
</dbReference>
<dbReference type="RefSeq" id="WP_214176092.1">
    <property type="nucleotide sequence ID" value="NZ_JAHCVK010000007.1"/>
</dbReference>
<sequence>MTGTLKSVVESLIFVAETPLSLDRLASILEEHERSELRAALEELLADYDQPGRGIALVEVAGGYQFRSRPEHADYLKRLSRTRPPKFGQSSLETLAIIAYRQPITRAEIEYLRGVDCGGILKTLLEKKLIKILGKKDVPGRPLIYGTTREFLELFSLKNLASLPTLKEIQDLAQPPVFEEQGELPLAAVTGEEGTGE</sequence>
<evidence type="ECO:0000256" key="1">
    <source>
        <dbReference type="ARBA" id="ARBA00022490"/>
    </source>
</evidence>
<dbReference type="InterPro" id="IPR036390">
    <property type="entry name" value="WH_DNA-bd_sf"/>
</dbReference>